<proteinExistence type="inferred from homology"/>
<dbReference type="Pfam" id="PF14551">
    <property type="entry name" value="MCM_N"/>
    <property type="match status" value="1"/>
</dbReference>
<dbReference type="FunFam" id="3.40.50.300:FF:000217">
    <property type="entry name" value="DNA helicase"/>
    <property type="match status" value="1"/>
</dbReference>
<evidence type="ECO:0000256" key="10">
    <source>
        <dbReference type="RuleBase" id="RU004070"/>
    </source>
</evidence>
<dbReference type="InterPro" id="IPR031327">
    <property type="entry name" value="MCM"/>
</dbReference>
<dbReference type="PRINTS" id="PR01657">
    <property type="entry name" value="MCMFAMILY"/>
</dbReference>
<comment type="subunit">
    <text evidence="11">Component of the MCM2-7 complex.</text>
</comment>
<protein>
    <recommendedName>
        <fullName evidence="11">DNA replication licensing factor MCM4</fullName>
        <ecNumber evidence="11">3.6.4.12</ecNumber>
    </recommendedName>
</protein>
<dbReference type="PANTHER" id="PTHR11630">
    <property type="entry name" value="DNA REPLICATION LICENSING FACTOR MCM FAMILY MEMBER"/>
    <property type="match status" value="1"/>
</dbReference>
<dbReference type="InterPro" id="IPR003593">
    <property type="entry name" value="AAA+_ATPase"/>
</dbReference>
<evidence type="ECO:0000259" key="13">
    <source>
        <dbReference type="PROSITE" id="PS50051"/>
    </source>
</evidence>
<dbReference type="Gene3D" id="2.40.50.140">
    <property type="entry name" value="Nucleic acid-binding proteins"/>
    <property type="match status" value="1"/>
</dbReference>
<comment type="subcellular location">
    <subcellularLocation>
        <location evidence="1">Nucleus</location>
    </subcellularLocation>
</comment>
<dbReference type="GO" id="GO:0006271">
    <property type="term" value="P:DNA strand elongation involved in DNA replication"/>
    <property type="evidence" value="ECO:0007669"/>
    <property type="project" value="TreeGrafter"/>
</dbReference>
<dbReference type="OrthoDB" id="10251574at2759"/>
<evidence type="ECO:0000256" key="8">
    <source>
        <dbReference type="ARBA" id="ARBA00023125"/>
    </source>
</evidence>
<comment type="caution">
    <text evidence="14">The sequence shown here is derived from an EMBL/GenBank/DDBJ whole genome shotgun (WGS) entry which is preliminary data.</text>
</comment>
<dbReference type="SMART" id="SM00382">
    <property type="entry name" value="AAA"/>
    <property type="match status" value="1"/>
</dbReference>
<accession>A0A9Q1CAX1</accession>
<feature type="compositionally biased region" description="Polar residues" evidence="12">
    <location>
        <begin position="47"/>
        <end position="57"/>
    </location>
</feature>
<dbReference type="Pfam" id="PF17855">
    <property type="entry name" value="MCM_lid"/>
    <property type="match status" value="1"/>
</dbReference>
<feature type="region of interest" description="Disordered" evidence="12">
    <location>
        <begin position="1"/>
        <end position="213"/>
    </location>
</feature>
<dbReference type="Gene3D" id="2.20.28.10">
    <property type="match status" value="1"/>
</dbReference>
<dbReference type="GO" id="GO:0016787">
    <property type="term" value="F:hydrolase activity"/>
    <property type="evidence" value="ECO:0007669"/>
    <property type="project" value="UniProtKB-KW"/>
</dbReference>
<dbReference type="GO" id="GO:0003697">
    <property type="term" value="F:single-stranded DNA binding"/>
    <property type="evidence" value="ECO:0007669"/>
    <property type="project" value="TreeGrafter"/>
</dbReference>
<gene>
    <name evidence="14" type="ORF">HOLleu_13356</name>
</gene>
<dbReference type="Proteomes" id="UP001152320">
    <property type="component" value="Chromosome 5"/>
</dbReference>
<dbReference type="FunFam" id="2.20.28.10:FF:000003">
    <property type="entry name" value="DNA helicase"/>
    <property type="match status" value="1"/>
</dbReference>
<dbReference type="GO" id="GO:1902975">
    <property type="term" value="P:mitotic DNA replication initiation"/>
    <property type="evidence" value="ECO:0007669"/>
    <property type="project" value="TreeGrafter"/>
</dbReference>
<dbReference type="EMBL" id="JAIZAY010000005">
    <property type="protein sequence ID" value="KAJ8042333.1"/>
    <property type="molecule type" value="Genomic_DNA"/>
</dbReference>
<keyword evidence="6 11" id="KW-0347">Helicase</keyword>
<dbReference type="Gene3D" id="3.30.1640.10">
    <property type="entry name" value="mini-chromosome maintenance (MCM) complex, chain A, domain 1"/>
    <property type="match status" value="1"/>
</dbReference>
<keyword evidence="5 11" id="KW-0378">Hydrolase</keyword>
<dbReference type="InterPro" id="IPR041562">
    <property type="entry name" value="MCM_lid"/>
</dbReference>
<name>A0A9Q1CAX1_HOLLE</name>
<dbReference type="Pfam" id="PF17207">
    <property type="entry name" value="MCM_OB"/>
    <property type="match status" value="1"/>
</dbReference>
<dbReference type="InterPro" id="IPR018525">
    <property type="entry name" value="MCM_CS"/>
</dbReference>
<keyword evidence="7 10" id="KW-0067">ATP-binding</keyword>
<feature type="compositionally biased region" description="Pro residues" evidence="12">
    <location>
        <begin position="107"/>
        <end position="116"/>
    </location>
</feature>
<dbReference type="PROSITE" id="PS50051">
    <property type="entry name" value="MCM_2"/>
    <property type="match status" value="1"/>
</dbReference>
<dbReference type="FunFam" id="3.30.1640.10:FF:000001">
    <property type="entry name" value="DNA helicase"/>
    <property type="match status" value="1"/>
</dbReference>
<keyword evidence="3 11" id="KW-0235">DNA replication</keyword>
<reference evidence="14" key="1">
    <citation type="submission" date="2021-10" db="EMBL/GenBank/DDBJ databases">
        <title>Tropical sea cucumber genome reveals ecological adaptation and Cuvierian tubules defense mechanism.</title>
        <authorList>
            <person name="Chen T."/>
        </authorList>
    </citation>
    <scope>NUCLEOTIDE SEQUENCE</scope>
    <source>
        <strain evidence="14">Nanhai2018</strain>
        <tissue evidence="14">Muscle</tissue>
    </source>
</reference>
<comment type="function">
    <text evidence="11">Acts as component of the MCM2-7 complex (MCM complex) which is the replicative helicase essential for 'once per cell cycle' DNA replication initiation and elongation in eukaryotic cells. The active ATPase sites in the MCM2-7 ring are formed through the interaction surfaces of two neighboring subunits such that a critical structure of a conserved arginine finger motif is provided in trans relative to the ATP-binding site of the Walker A box of the adjacent subunit. The six ATPase active sites, however, are likely to contribute differentially to the complex helicase activity.</text>
</comment>
<keyword evidence="8 10" id="KW-0238">DNA-binding</keyword>
<comment type="catalytic activity">
    <reaction evidence="11">
        <text>ATP + H2O = ADP + phosphate + H(+)</text>
        <dbReference type="Rhea" id="RHEA:13065"/>
        <dbReference type="ChEBI" id="CHEBI:15377"/>
        <dbReference type="ChEBI" id="CHEBI:15378"/>
        <dbReference type="ChEBI" id="CHEBI:30616"/>
        <dbReference type="ChEBI" id="CHEBI:43474"/>
        <dbReference type="ChEBI" id="CHEBI:456216"/>
        <dbReference type="EC" id="3.6.4.12"/>
    </reaction>
</comment>
<dbReference type="InterPro" id="IPR027417">
    <property type="entry name" value="P-loop_NTPase"/>
</dbReference>
<dbReference type="PRINTS" id="PR01660">
    <property type="entry name" value="MCMPROTEIN4"/>
</dbReference>
<evidence type="ECO:0000256" key="12">
    <source>
        <dbReference type="SAM" id="MobiDB-lite"/>
    </source>
</evidence>
<evidence type="ECO:0000256" key="6">
    <source>
        <dbReference type="ARBA" id="ARBA00022806"/>
    </source>
</evidence>
<dbReference type="SMART" id="SM00350">
    <property type="entry name" value="MCM"/>
    <property type="match status" value="1"/>
</dbReference>
<dbReference type="AlphaFoldDB" id="A0A9Q1CAX1"/>
<dbReference type="InterPro" id="IPR033762">
    <property type="entry name" value="MCM_OB"/>
</dbReference>
<dbReference type="Pfam" id="PF00493">
    <property type="entry name" value="MCM"/>
    <property type="match status" value="1"/>
</dbReference>
<dbReference type="InterPro" id="IPR008047">
    <property type="entry name" value="MCM_4"/>
</dbReference>
<feature type="compositionally biased region" description="Basic and acidic residues" evidence="12">
    <location>
        <begin position="172"/>
        <end position="182"/>
    </location>
</feature>
<dbReference type="GO" id="GO:0005524">
    <property type="term" value="F:ATP binding"/>
    <property type="evidence" value="ECO:0007669"/>
    <property type="project" value="UniProtKB-UniRule"/>
</dbReference>
<dbReference type="PROSITE" id="PS00847">
    <property type="entry name" value="MCM_1"/>
    <property type="match status" value="1"/>
</dbReference>
<dbReference type="GO" id="GO:0005634">
    <property type="term" value="C:nucleus"/>
    <property type="evidence" value="ECO:0007669"/>
    <property type="project" value="UniProtKB-SubCell"/>
</dbReference>
<organism evidence="14 15">
    <name type="scientific">Holothuria leucospilota</name>
    <name type="common">Black long sea cucumber</name>
    <name type="synonym">Mertensiothuria leucospilota</name>
    <dbReference type="NCBI Taxonomy" id="206669"/>
    <lineage>
        <taxon>Eukaryota</taxon>
        <taxon>Metazoa</taxon>
        <taxon>Echinodermata</taxon>
        <taxon>Eleutherozoa</taxon>
        <taxon>Echinozoa</taxon>
        <taxon>Holothuroidea</taxon>
        <taxon>Aspidochirotacea</taxon>
        <taxon>Aspidochirotida</taxon>
        <taxon>Holothuriidae</taxon>
        <taxon>Holothuria</taxon>
    </lineage>
</organism>
<evidence type="ECO:0000256" key="9">
    <source>
        <dbReference type="ARBA" id="ARBA00023242"/>
    </source>
</evidence>
<dbReference type="SUPFAM" id="SSF50249">
    <property type="entry name" value="Nucleic acid-binding proteins"/>
    <property type="match status" value="1"/>
</dbReference>
<dbReference type="GO" id="GO:0042555">
    <property type="term" value="C:MCM complex"/>
    <property type="evidence" value="ECO:0007669"/>
    <property type="project" value="UniProtKB-UniRule"/>
</dbReference>
<feature type="compositionally biased region" description="Low complexity" evidence="12">
    <location>
        <begin position="71"/>
        <end position="86"/>
    </location>
</feature>
<comment type="similarity">
    <text evidence="2 10">Belongs to the MCM family.</text>
</comment>
<dbReference type="EC" id="3.6.4.12" evidence="11"/>
<evidence type="ECO:0000256" key="1">
    <source>
        <dbReference type="ARBA" id="ARBA00004123"/>
    </source>
</evidence>
<evidence type="ECO:0000256" key="3">
    <source>
        <dbReference type="ARBA" id="ARBA00022705"/>
    </source>
</evidence>
<dbReference type="Pfam" id="PF21128">
    <property type="entry name" value="WHD_MCM4"/>
    <property type="match status" value="1"/>
</dbReference>
<keyword evidence="4 10" id="KW-0547">Nucleotide-binding</keyword>
<evidence type="ECO:0000256" key="2">
    <source>
        <dbReference type="ARBA" id="ARBA00008010"/>
    </source>
</evidence>
<dbReference type="InterPro" id="IPR012340">
    <property type="entry name" value="NA-bd_OB-fold"/>
</dbReference>
<dbReference type="PANTHER" id="PTHR11630:SF66">
    <property type="entry name" value="DNA REPLICATION LICENSING FACTOR MCM4"/>
    <property type="match status" value="1"/>
</dbReference>
<evidence type="ECO:0000256" key="11">
    <source>
        <dbReference type="RuleBase" id="RU368062"/>
    </source>
</evidence>
<evidence type="ECO:0000313" key="14">
    <source>
        <dbReference type="EMBL" id="KAJ8042333.1"/>
    </source>
</evidence>
<evidence type="ECO:0000256" key="4">
    <source>
        <dbReference type="ARBA" id="ARBA00022741"/>
    </source>
</evidence>
<keyword evidence="9 11" id="KW-0539">Nucleus</keyword>
<evidence type="ECO:0000256" key="5">
    <source>
        <dbReference type="ARBA" id="ARBA00022801"/>
    </source>
</evidence>
<dbReference type="InterPro" id="IPR001208">
    <property type="entry name" value="MCM_dom"/>
</dbReference>
<dbReference type="CDD" id="cd17755">
    <property type="entry name" value="MCM4"/>
    <property type="match status" value="1"/>
</dbReference>
<dbReference type="GO" id="GO:0017116">
    <property type="term" value="F:single-stranded DNA helicase activity"/>
    <property type="evidence" value="ECO:0007669"/>
    <property type="project" value="TreeGrafter"/>
</dbReference>
<keyword evidence="15" id="KW-1185">Reference proteome</keyword>
<evidence type="ECO:0000313" key="15">
    <source>
        <dbReference type="Proteomes" id="UP001152320"/>
    </source>
</evidence>
<dbReference type="InterPro" id="IPR027925">
    <property type="entry name" value="MCM_N"/>
</dbReference>
<dbReference type="Gene3D" id="3.40.50.300">
    <property type="entry name" value="P-loop containing nucleotide triphosphate hydrolases"/>
    <property type="match status" value="1"/>
</dbReference>
<evidence type="ECO:0000256" key="7">
    <source>
        <dbReference type="ARBA" id="ARBA00022840"/>
    </source>
</evidence>
<dbReference type="SUPFAM" id="SSF52540">
    <property type="entry name" value="P-loop containing nucleoside triphosphate hydrolases"/>
    <property type="match status" value="1"/>
</dbReference>
<dbReference type="GO" id="GO:0000727">
    <property type="term" value="P:double-strand break repair via break-induced replication"/>
    <property type="evidence" value="ECO:0007669"/>
    <property type="project" value="TreeGrafter"/>
</dbReference>
<feature type="domain" description="MCM C-terminal AAA(+) ATPase" evidence="13">
    <location>
        <begin position="523"/>
        <end position="731"/>
    </location>
</feature>
<sequence>MSSPGSTPRRSKRNRGDDPPSVEGTPSKRGRTEENGSANGGIGTPSRRGQQAQNGTPSRRGRGSNASTPAKKVSPSKGKVPSPTGKSPKRKGTGPQEDRPMDSSPSGPLPPMPSSPPSGGSHGAHDASLFSSPGVAKGTSEIDLSSPLNYGTPSSSRVGGTPGRVGGTPIRQRTDLKTDRKMRQVNMSSDQPSGGVDPSDPTGAAGSEQGPDSRKFVIWGTDVIVDEAKEKFQKFVLNFIDPDADEAEGIDPTRPVYMQKLEEIQALELPFLNINCSHLQSFDSGLYRQLVNYPQEVIPTFDMAVNEMFFEKFPEASLEHQIQVRTYNTEKTQNMRSLNPEDIDKLITISGMVIRTSQLMPEMREAFFRCYVCSFETSVEIDRGRIPEPTVCRNCQTKYSMGLVHNRCQFSDKQMVKLQESPEDMPAGQTPHTVVLYAHNDLVDYVQPGDRINVTGIYRATPLRVNPRQRNVKAVYKTYIDVIQFCKADSNHMHEVGEDGEERRSFTEERKQELINLSKNEKIYDKLAAALAPSIYENEDIKKGILCQLFGATRKDFTDAGRSKFRAEINILLCGDPGTSKSQLLQYVHNLVPRGQYTSGKGSSAVGLTAYVTKDPETRQLVLQTGALVLSDNGICCIDEFDKMNDSTRSVLHEVMEQQTLSIAKAGIICSLNARTSVLAAANPVDSKWNPKKTIIDNIQLPHTLLSRFDLIFLMLDPQDEIFDRRLANHLVSLYHQGKEDVEEEHMDIGLLQDYIAYARTYINPSLNEEACQLLIQSYVEMRKIGSAKGMVSAYPRQLESLIRLAEAHARMRYSKVVETVDVEEARRLHYEALKQSAFDPRDGTINVDILATGVSNSARKQQKELAAAIQKHLEAKGKITTIKYHQLYEEMKQSSDTHVTRDIFDGALRELQDADFLYRSDKTIRLL</sequence>